<reference evidence="8" key="1">
    <citation type="submission" date="2020-08" db="EMBL/GenBank/DDBJ databases">
        <authorList>
            <person name="Cejkova D."/>
            <person name="Kubasova T."/>
            <person name="Jahodarova E."/>
            <person name="Rychlik I."/>
        </authorList>
    </citation>
    <scope>NUCLEOTIDE SEQUENCE</scope>
    <source>
        <strain evidence="8">An582</strain>
    </source>
</reference>
<protein>
    <submittedName>
        <fullName evidence="8">RNA polymerase sigma factor</fullName>
    </submittedName>
</protein>
<evidence type="ECO:0000256" key="4">
    <source>
        <dbReference type="ARBA" id="ARBA00023125"/>
    </source>
</evidence>
<proteinExistence type="inferred from homology"/>
<dbReference type="GO" id="GO:0016987">
    <property type="term" value="F:sigma factor activity"/>
    <property type="evidence" value="ECO:0007669"/>
    <property type="project" value="UniProtKB-KW"/>
</dbReference>
<dbReference type="SUPFAM" id="SSF88659">
    <property type="entry name" value="Sigma3 and sigma4 domains of RNA polymerase sigma factors"/>
    <property type="match status" value="1"/>
</dbReference>
<dbReference type="InterPro" id="IPR014284">
    <property type="entry name" value="RNA_pol_sigma-70_dom"/>
</dbReference>
<evidence type="ECO:0000313" key="9">
    <source>
        <dbReference type="Proteomes" id="UP000705508"/>
    </source>
</evidence>
<name>A0A939BF96_9CLOT</name>
<reference evidence="8" key="2">
    <citation type="journal article" date="2021" name="Sci. Rep.">
        <title>The distribution of antibiotic resistance genes in chicken gut microbiota commensals.</title>
        <authorList>
            <person name="Juricova H."/>
            <person name="Matiasovicova J."/>
            <person name="Kubasova T."/>
            <person name="Cejkova D."/>
            <person name="Rychlik I."/>
        </authorList>
    </citation>
    <scope>NUCLEOTIDE SEQUENCE</scope>
    <source>
        <strain evidence="8">An582</strain>
    </source>
</reference>
<dbReference type="RefSeq" id="WP_204905247.1">
    <property type="nucleotide sequence ID" value="NZ_JACJKS010000001.1"/>
</dbReference>
<sequence length="159" mass="17864">MKCDAEGFAAMYSAVYVDMYRFALCMMKNPHDAEDAVSEAVLQAYGHIGSLREEGAFKSWIFTILANTCRKKWRQQEQDEKKAQMSFFEEDAAVPDWEQAADVRDAFLVLEEDEQLIVGLSVFGGYTSSEIGAFLGKPAATVRSRRSRALGKMSLILKE</sequence>
<dbReference type="Proteomes" id="UP000705508">
    <property type="component" value="Unassembled WGS sequence"/>
</dbReference>
<keyword evidence="4" id="KW-0238">DNA-binding</keyword>
<dbReference type="EMBL" id="JACJKS010000001">
    <property type="protein sequence ID" value="MBM6947198.1"/>
    <property type="molecule type" value="Genomic_DNA"/>
</dbReference>
<dbReference type="Gene3D" id="1.10.1740.10">
    <property type="match status" value="1"/>
</dbReference>
<keyword evidence="2" id="KW-0805">Transcription regulation</keyword>
<evidence type="ECO:0000256" key="5">
    <source>
        <dbReference type="ARBA" id="ARBA00023163"/>
    </source>
</evidence>
<dbReference type="AlphaFoldDB" id="A0A939BF96"/>
<dbReference type="InterPro" id="IPR013324">
    <property type="entry name" value="RNA_pol_sigma_r3/r4-like"/>
</dbReference>
<dbReference type="GO" id="GO:0006352">
    <property type="term" value="P:DNA-templated transcription initiation"/>
    <property type="evidence" value="ECO:0007669"/>
    <property type="project" value="InterPro"/>
</dbReference>
<feature type="domain" description="RNA polymerase sigma factor 70 region 4 type 2" evidence="7">
    <location>
        <begin position="103"/>
        <end position="153"/>
    </location>
</feature>
<evidence type="ECO:0000259" key="6">
    <source>
        <dbReference type="Pfam" id="PF04542"/>
    </source>
</evidence>
<comment type="caution">
    <text evidence="8">The sequence shown here is derived from an EMBL/GenBank/DDBJ whole genome shotgun (WGS) entry which is preliminary data.</text>
</comment>
<dbReference type="NCBIfam" id="TIGR02937">
    <property type="entry name" value="sigma70-ECF"/>
    <property type="match status" value="1"/>
</dbReference>
<dbReference type="GO" id="GO:0003677">
    <property type="term" value="F:DNA binding"/>
    <property type="evidence" value="ECO:0007669"/>
    <property type="project" value="UniProtKB-KW"/>
</dbReference>
<dbReference type="PANTHER" id="PTHR43133:SF8">
    <property type="entry name" value="RNA POLYMERASE SIGMA FACTOR HI_1459-RELATED"/>
    <property type="match status" value="1"/>
</dbReference>
<dbReference type="InterPro" id="IPR039425">
    <property type="entry name" value="RNA_pol_sigma-70-like"/>
</dbReference>
<dbReference type="InterPro" id="IPR007627">
    <property type="entry name" value="RNA_pol_sigma70_r2"/>
</dbReference>
<evidence type="ECO:0000259" key="7">
    <source>
        <dbReference type="Pfam" id="PF08281"/>
    </source>
</evidence>
<keyword evidence="3" id="KW-0731">Sigma factor</keyword>
<dbReference type="InterPro" id="IPR036388">
    <property type="entry name" value="WH-like_DNA-bd_sf"/>
</dbReference>
<dbReference type="Pfam" id="PF04542">
    <property type="entry name" value="Sigma70_r2"/>
    <property type="match status" value="1"/>
</dbReference>
<comment type="similarity">
    <text evidence="1">Belongs to the sigma-70 factor family. ECF subfamily.</text>
</comment>
<dbReference type="InterPro" id="IPR013325">
    <property type="entry name" value="RNA_pol_sigma_r2"/>
</dbReference>
<keyword evidence="5" id="KW-0804">Transcription</keyword>
<dbReference type="CDD" id="cd06171">
    <property type="entry name" value="Sigma70_r4"/>
    <property type="match status" value="1"/>
</dbReference>
<accession>A0A939BF96</accession>
<evidence type="ECO:0000256" key="3">
    <source>
        <dbReference type="ARBA" id="ARBA00023082"/>
    </source>
</evidence>
<dbReference type="InterPro" id="IPR013249">
    <property type="entry name" value="RNA_pol_sigma70_r4_t2"/>
</dbReference>
<evidence type="ECO:0000313" key="8">
    <source>
        <dbReference type="EMBL" id="MBM6947198.1"/>
    </source>
</evidence>
<dbReference type="PANTHER" id="PTHR43133">
    <property type="entry name" value="RNA POLYMERASE ECF-TYPE SIGMA FACTO"/>
    <property type="match status" value="1"/>
</dbReference>
<dbReference type="SUPFAM" id="SSF88946">
    <property type="entry name" value="Sigma2 domain of RNA polymerase sigma factors"/>
    <property type="match status" value="1"/>
</dbReference>
<evidence type="ECO:0000256" key="1">
    <source>
        <dbReference type="ARBA" id="ARBA00010641"/>
    </source>
</evidence>
<organism evidence="8 9">
    <name type="scientific">Mordavella massiliensis</name>
    <dbReference type="NCBI Taxonomy" id="1871024"/>
    <lineage>
        <taxon>Bacteria</taxon>
        <taxon>Bacillati</taxon>
        <taxon>Bacillota</taxon>
        <taxon>Clostridia</taxon>
        <taxon>Eubacteriales</taxon>
        <taxon>Clostridiaceae</taxon>
        <taxon>Mordavella</taxon>
    </lineage>
</organism>
<dbReference type="Gene3D" id="1.10.10.10">
    <property type="entry name" value="Winged helix-like DNA-binding domain superfamily/Winged helix DNA-binding domain"/>
    <property type="match status" value="1"/>
</dbReference>
<evidence type="ECO:0000256" key="2">
    <source>
        <dbReference type="ARBA" id="ARBA00023015"/>
    </source>
</evidence>
<feature type="domain" description="RNA polymerase sigma-70 region 2" evidence="6">
    <location>
        <begin position="11"/>
        <end position="77"/>
    </location>
</feature>
<dbReference type="Pfam" id="PF08281">
    <property type="entry name" value="Sigma70_r4_2"/>
    <property type="match status" value="1"/>
</dbReference>
<gene>
    <name evidence="8" type="ORF">H6A20_00780</name>
</gene>